<dbReference type="PANTHER" id="PTHR42847">
    <property type="entry name" value="ALKANESULFONATE MONOOXYGENASE"/>
    <property type="match status" value="1"/>
</dbReference>
<reference evidence="8" key="1">
    <citation type="submission" date="2017-05" db="EMBL/GenBank/DDBJ databases">
        <title>Complete and WGS of Bordetella genogroups.</title>
        <authorList>
            <person name="Spilker T."/>
            <person name="Lipuma J."/>
        </authorList>
    </citation>
    <scope>NUCLEOTIDE SEQUENCE [LARGE SCALE GENOMIC DNA]</scope>
    <source>
        <strain evidence="8">AU6712</strain>
    </source>
</reference>
<keyword evidence="1" id="KW-0285">Flavoprotein</keyword>
<dbReference type="InterPro" id="IPR011251">
    <property type="entry name" value="Luciferase-like_dom"/>
</dbReference>
<dbReference type="Gene3D" id="3.20.20.30">
    <property type="entry name" value="Luciferase-like domain"/>
    <property type="match status" value="1"/>
</dbReference>
<dbReference type="GO" id="GO:0004497">
    <property type="term" value="F:monooxygenase activity"/>
    <property type="evidence" value="ECO:0007669"/>
    <property type="project" value="UniProtKB-KW"/>
</dbReference>
<keyword evidence="8" id="KW-1185">Reference proteome</keyword>
<evidence type="ECO:0000259" key="6">
    <source>
        <dbReference type="Pfam" id="PF00296"/>
    </source>
</evidence>
<name>A0A261VFN3_9BORD</name>
<dbReference type="PANTHER" id="PTHR42847:SF4">
    <property type="entry name" value="ALKANESULFONATE MONOOXYGENASE-RELATED"/>
    <property type="match status" value="1"/>
</dbReference>
<evidence type="ECO:0000256" key="2">
    <source>
        <dbReference type="ARBA" id="ARBA00022643"/>
    </source>
</evidence>
<comment type="caution">
    <text evidence="7">The sequence shown here is derived from an EMBL/GenBank/DDBJ whole genome shotgun (WGS) entry which is preliminary data.</text>
</comment>
<evidence type="ECO:0000313" key="7">
    <source>
        <dbReference type="EMBL" id="OZI72362.1"/>
    </source>
</evidence>
<keyword evidence="3" id="KW-0560">Oxidoreductase</keyword>
<dbReference type="InterPro" id="IPR050172">
    <property type="entry name" value="SsuD_RutA_monooxygenase"/>
</dbReference>
<dbReference type="OrthoDB" id="7239898at2"/>
<dbReference type="CDD" id="cd01094">
    <property type="entry name" value="Alkanesulfonate_monoxygenase"/>
    <property type="match status" value="1"/>
</dbReference>
<dbReference type="EMBL" id="NEVU01000003">
    <property type="protein sequence ID" value="OZI72362.1"/>
    <property type="molecule type" value="Genomic_DNA"/>
</dbReference>
<organism evidence="7 8">
    <name type="scientific">Bordetella genomosp. 12</name>
    <dbReference type="NCBI Taxonomy" id="463035"/>
    <lineage>
        <taxon>Bacteria</taxon>
        <taxon>Pseudomonadati</taxon>
        <taxon>Pseudomonadota</taxon>
        <taxon>Betaproteobacteria</taxon>
        <taxon>Burkholderiales</taxon>
        <taxon>Alcaligenaceae</taxon>
        <taxon>Bordetella</taxon>
    </lineage>
</organism>
<evidence type="ECO:0000313" key="8">
    <source>
        <dbReference type="Proteomes" id="UP000216429"/>
    </source>
</evidence>
<keyword evidence="4" id="KW-0503">Monooxygenase</keyword>
<dbReference type="RefSeq" id="WP_094816801.1">
    <property type="nucleotide sequence ID" value="NZ_NEVU01000003.1"/>
</dbReference>
<dbReference type="AlphaFoldDB" id="A0A261VFN3"/>
<evidence type="ECO:0000256" key="1">
    <source>
        <dbReference type="ARBA" id="ARBA00022630"/>
    </source>
</evidence>
<dbReference type="Proteomes" id="UP000216429">
    <property type="component" value="Unassembled WGS sequence"/>
</dbReference>
<keyword evidence="2" id="KW-0288">FMN</keyword>
<dbReference type="SUPFAM" id="SSF51679">
    <property type="entry name" value="Bacterial luciferase-like"/>
    <property type="match status" value="1"/>
</dbReference>
<feature type="region of interest" description="Disordered" evidence="5">
    <location>
        <begin position="1"/>
        <end position="21"/>
    </location>
</feature>
<gene>
    <name evidence="7" type="ORF">CAL22_19045</name>
</gene>
<evidence type="ECO:0000256" key="5">
    <source>
        <dbReference type="SAM" id="MobiDB-lite"/>
    </source>
</evidence>
<evidence type="ECO:0000256" key="3">
    <source>
        <dbReference type="ARBA" id="ARBA00023002"/>
    </source>
</evidence>
<accession>A0A261VFN3</accession>
<proteinExistence type="predicted"/>
<dbReference type="Pfam" id="PF00296">
    <property type="entry name" value="Bac_luciferase"/>
    <property type="match status" value="1"/>
</dbReference>
<sequence>MTNAVSKADKESSGRRPHPLMNDQKLKLGVFGMNCSNGLLISNAPTSFEMTWEQTLAIVTKADRMGFEIALPLGRWRGFGGTTDFNGVSFETYTWAAGLAQATSNIAVFATSHVSTVHPVVAAKQAVTIDHISNGRFGINLVMGWFRPEMEMFGGSMSEHDARYAYGDEWLDIVQRLWREEEPFDYNGNHFNLKGVQAHPKPIRDRPVLINAGTSGAGLQFAAKNVDFAFASIDKPENISRHLAVTEIAKTKYDRDVGVFASALVIARDTEEEARAVYQSILDQGDWVAAKNMMAVLGIESQSFNERLAKSQEKFVAGYGTNALLGTPEQITEQLQAYSDYGLKGVVLYFLDYVKELDYFDRKVMPLLKEAGLRH</sequence>
<protein>
    <submittedName>
        <fullName evidence="7">LLM class flavin-dependent oxidoreductase</fullName>
    </submittedName>
</protein>
<evidence type="ECO:0000256" key="4">
    <source>
        <dbReference type="ARBA" id="ARBA00023033"/>
    </source>
</evidence>
<dbReference type="InterPro" id="IPR036661">
    <property type="entry name" value="Luciferase-like_sf"/>
</dbReference>
<dbReference type="GO" id="GO:0016705">
    <property type="term" value="F:oxidoreductase activity, acting on paired donors, with incorporation or reduction of molecular oxygen"/>
    <property type="evidence" value="ECO:0007669"/>
    <property type="project" value="InterPro"/>
</dbReference>
<feature type="domain" description="Luciferase-like" evidence="6">
    <location>
        <begin position="42"/>
        <end position="343"/>
    </location>
</feature>